<dbReference type="OrthoDB" id="2485468at2"/>
<feature type="chain" id="PRO_5012866197" evidence="1">
    <location>
        <begin position="22"/>
        <end position="348"/>
    </location>
</feature>
<dbReference type="RefSeq" id="WP_159453837.1">
    <property type="nucleotide sequence ID" value="NZ_FUZU01000005.1"/>
</dbReference>
<reference evidence="2 3" key="1">
    <citation type="submission" date="2017-02" db="EMBL/GenBank/DDBJ databases">
        <authorList>
            <person name="Peterson S.W."/>
        </authorList>
    </citation>
    <scope>NUCLEOTIDE SEQUENCE [LARGE SCALE GENOMIC DNA]</scope>
    <source>
        <strain evidence="2 3">DSM 25262</strain>
    </source>
</reference>
<sequence>MKKKTLLSFAFAVLIASSAWSQQYVTQIKDASKKWGYVNLKGEIIIQPQFEKCYEFSSDGYAPIYDTKNRQYYFINVKGEKLQTEISGFKLIDGFGIDVKGFENGLVPVKNGEKWGYMNTSGKLAILAKYEDPTVFNGGHAVVKSGTSYIVLNTKGEEFPVEGSVLDVKPFSEGLAPYRAADKKFGFIAENGKVAIPAQFESVGYFKDGLAWAKTADKKLGYINTKGEWVIKPQFDVGKEFDVKSGVARVKTGDVWGYVSKTGNVTHVDTDLFGDFSNGLAQGKKNGKFGFYNVKGEWVIEAKFDGSRDFKNGYAAAKQGDKWGIINTQGEWVIKPTFEAIKDMELVK</sequence>
<dbReference type="InterPro" id="IPR032774">
    <property type="entry name" value="WG_beta_rep"/>
</dbReference>
<dbReference type="PANTHER" id="PTHR37841">
    <property type="entry name" value="GLR2918 PROTEIN"/>
    <property type="match status" value="1"/>
</dbReference>
<dbReference type="Pfam" id="PF14903">
    <property type="entry name" value="WG_beta_rep"/>
    <property type="match status" value="5"/>
</dbReference>
<accession>A0A1T5MN87</accession>
<keyword evidence="1" id="KW-0732">Signal</keyword>
<dbReference type="PANTHER" id="PTHR37841:SF1">
    <property type="entry name" value="DUF3298 DOMAIN-CONTAINING PROTEIN"/>
    <property type="match status" value="1"/>
</dbReference>
<dbReference type="EMBL" id="FUZU01000005">
    <property type="protein sequence ID" value="SKC89474.1"/>
    <property type="molecule type" value="Genomic_DNA"/>
</dbReference>
<keyword evidence="3" id="KW-1185">Reference proteome</keyword>
<name>A0A1T5MN87_9BACT</name>
<evidence type="ECO:0000313" key="2">
    <source>
        <dbReference type="EMBL" id="SKC89474.1"/>
    </source>
</evidence>
<proteinExistence type="predicted"/>
<feature type="signal peptide" evidence="1">
    <location>
        <begin position="1"/>
        <end position="21"/>
    </location>
</feature>
<gene>
    <name evidence="2" type="ORF">SAMN05660236_5859</name>
</gene>
<organism evidence="2 3">
    <name type="scientific">Ohtaekwangia koreensis</name>
    <dbReference type="NCBI Taxonomy" id="688867"/>
    <lineage>
        <taxon>Bacteria</taxon>
        <taxon>Pseudomonadati</taxon>
        <taxon>Bacteroidota</taxon>
        <taxon>Cytophagia</taxon>
        <taxon>Cytophagales</taxon>
        <taxon>Fulvivirgaceae</taxon>
        <taxon>Ohtaekwangia</taxon>
    </lineage>
</organism>
<dbReference type="Proteomes" id="UP000190961">
    <property type="component" value="Unassembled WGS sequence"/>
</dbReference>
<protein>
    <submittedName>
        <fullName evidence="2">WG containing repeat-containing protein</fullName>
    </submittedName>
</protein>
<evidence type="ECO:0000256" key="1">
    <source>
        <dbReference type="SAM" id="SignalP"/>
    </source>
</evidence>
<dbReference type="STRING" id="688867.SAMN05660236_5859"/>
<evidence type="ECO:0000313" key="3">
    <source>
        <dbReference type="Proteomes" id="UP000190961"/>
    </source>
</evidence>
<dbReference type="AlphaFoldDB" id="A0A1T5MN87"/>